<evidence type="ECO:0000313" key="2">
    <source>
        <dbReference type="EMBL" id="OGM70137.1"/>
    </source>
</evidence>
<name>A0A1F8C1C7_9BACT</name>
<dbReference type="PANTHER" id="PTHR47618:SF1">
    <property type="entry name" value="BIFUNCTIONAL OLIGORIBONUCLEASE AND PAP PHOSPHATASE NRNA"/>
    <property type="match status" value="1"/>
</dbReference>
<feature type="region of interest" description="Disordered" evidence="1">
    <location>
        <begin position="230"/>
        <end position="255"/>
    </location>
</feature>
<protein>
    <recommendedName>
        <fullName evidence="4">DDH domain-containing protein</fullName>
    </recommendedName>
</protein>
<comment type="caution">
    <text evidence="2">The sequence shown here is derived from an EMBL/GenBank/DDBJ whole genome shotgun (WGS) entry which is preliminary data.</text>
</comment>
<dbReference type="Proteomes" id="UP000178429">
    <property type="component" value="Unassembled WGS sequence"/>
</dbReference>
<accession>A0A1F8C1C7</accession>
<dbReference type="STRING" id="1802525.A2975_03620"/>
<gene>
    <name evidence="2" type="ORF">A2975_03620</name>
</gene>
<reference evidence="2 3" key="1">
    <citation type="journal article" date="2016" name="Nat. Commun.">
        <title>Thousands of microbial genomes shed light on interconnected biogeochemical processes in an aquifer system.</title>
        <authorList>
            <person name="Anantharaman K."/>
            <person name="Brown C.T."/>
            <person name="Hug L.A."/>
            <person name="Sharon I."/>
            <person name="Castelle C.J."/>
            <person name="Probst A.J."/>
            <person name="Thomas B.C."/>
            <person name="Singh A."/>
            <person name="Wilkins M.J."/>
            <person name="Karaoz U."/>
            <person name="Brodie E.L."/>
            <person name="Williams K.H."/>
            <person name="Hubbard S.S."/>
            <person name="Banfield J.F."/>
        </authorList>
    </citation>
    <scope>NUCLEOTIDE SEQUENCE [LARGE SCALE GENOMIC DNA]</scope>
</reference>
<evidence type="ECO:0008006" key="4">
    <source>
        <dbReference type="Google" id="ProtNLM"/>
    </source>
</evidence>
<dbReference type="Gene3D" id="3.90.1640.10">
    <property type="entry name" value="inorganic pyrophosphatase (n-terminal core)"/>
    <property type="match status" value="2"/>
</dbReference>
<dbReference type="InterPro" id="IPR038763">
    <property type="entry name" value="DHH_sf"/>
</dbReference>
<organism evidence="2 3">
    <name type="scientific">Candidatus Woesebacteria bacterium RIFCSPLOWO2_01_FULL_44_14</name>
    <dbReference type="NCBI Taxonomy" id="1802525"/>
    <lineage>
        <taxon>Bacteria</taxon>
        <taxon>Candidatus Woeseibacteriota</taxon>
    </lineage>
</organism>
<dbReference type="EMBL" id="MGHL01000006">
    <property type="protein sequence ID" value="OGM70137.1"/>
    <property type="molecule type" value="Genomic_DNA"/>
</dbReference>
<proteinExistence type="predicted"/>
<dbReference type="SUPFAM" id="SSF64182">
    <property type="entry name" value="DHH phosphoesterases"/>
    <property type="match status" value="1"/>
</dbReference>
<dbReference type="InterPro" id="IPR051319">
    <property type="entry name" value="Oligoribo/pAp-PDE_c-di-AMP_PDE"/>
</dbReference>
<evidence type="ECO:0000313" key="3">
    <source>
        <dbReference type="Proteomes" id="UP000178429"/>
    </source>
</evidence>
<dbReference type="AlphaFoldDB" id="A0A1F8C1C7"/>
<sequence length="267" mass="28200">MENSFKNLVTDAKSVLVLLPTNPDFDAVGSGLALYLALGTKATISSPTPMTVEFNRLVGVNKISQETGNKNLTIKFSGYKADNIEKVSYDVINSEFNLTVIPKSGFSSPARDQVDLVYGGISAETIILVGGANENHFPLLTKEETAEAKILHIGTTQVDIAGKQVISFARPGSAVAEAVYNLLKEAGFALDPDVATNLMMGLEAGSGNFSAAGVTAQTFQMAADLMSTGGRRVPQDAPRAQDFPTGAVPSAPPSWLEEPKIYKGTSI</sequence>
<dbReference type="PANTHER" id="PTHR47618">
    <property type="entry name" value="BIFUNCTIONAL OLIGORIBONUCLEASE AND PAP PHOSPHATASE NRNA"/>
    <property type="match status" value="1"/>
</dbReference>
<evidence type="ECO:0000256" key="1">
    <source>
        <dbReference type="SAM" id="MobiDB-lite"/>
    </source>
</evidence>